<dbReference type="Pfam" id="PF02130">
    <property type="entry name" value="YbeY"/>
    <property type="match status" value="1"/>
</dbReference>
<keyword evidence="5 7" id="KW-0378">Hydrolase</keyword>
<keyword evidence="7" id="KW-0698">rRNA processing</keyword>
<evidence type="ECO:0000313" key="9">
    <source>
        <dbReference type="Proteomes" id="UP001060919"/>
    </source>
</evidence>
<dbReference type="GO" id="GO:0004521">
    <property type="term" value="F:RNA endonuclease activity"/>
    <property type="evidence" value="ECO:0007669"/>
    <property type="project" value="UniProtKB-UniRule"/>
</dbReference>
<dbReference type="EC" id="3.1.-.-" evidence="7"/>
<dbReference type="EMBL" id="AP026867">
    <property type="protein sequence ID" value="BDS13729.1"/>
    <property type="molecule type" value="Genomic_DNA"/>
</dbReference>
<dbReference type="GO" id="GO:0006364">
    <property type="term" value="P:rRNA processing"/>
    <property type="evidence" value="ECO:0007669"/>
    <property type="project" value="UniProtKB-UniRule"/>
</dbReference>
<accession>A0A915YIP6</accession>
<gene>
    <name evidence="7" type="primary">ybeY</name>
    <name evidence="8" type="ORF">AsAng_0044700</name>
</gene>
<sequence>MQLTFYSEDIDFELAEVEKIKNWLKGVIKNENWTLGGLTYIFCSDAYLHKMNVEHLDHDTYTDVITFQYSEEVVEGDVFISVERTNENATTFGVSAAHELYRVMVHGLLHLMGYKDKSPADKTLMTAKENQYLQVLEKYSTTN</sequence>
<feature type="binding site" evidence="7">
    <location>
        <position position="116"/>
    </location>
    <ligand>
        <name>Zn(2+)</name>
        <dbReference type="ChEBI" id="CHEBI:29105"/>
        <note>catalytic</note>
    </ligand>
</feature>
<keyword evidence="6 7" id="KW-0862">Zinc</keyword>
<keyword evidence="7" id="KW-0963">Cytoplasm</keyword>
<dbReference type="PANTHER" id="PTHR46986:SF1">
    <property type="entry name" value="ENDORIBONUCLEASE YBEY, CHLOROPLASTIC"/>
    <property type="match status" value="1"/>
</dbReference>
<proteinExistence type="inferred from homology"/>
<dbReference type="GO" id="GO:0005737">
    <property type="term" value="C:cytoplasm"/>
    <property type="evidence" value="ECO:0007669"/>
    <property type="project" value="UniProtKB-SubCell"/>
</dbReference>
<dbReference type="PANTHER" id="PTHR46986">
    <property type="entry name" value="ENDORIBONUCLEASE YBEY, CHLOROPLASTIC"/>
    <property type="match status" value="1"/>
</dbReference>
<evidence type="ECO:0000256" key="6">
    <source>
        <dbReference type="ARBA" id="ARBA00022833"/>
    </source>
</evidence>
<keyword evidence="2 7" id="KW-0540">Nuclease</keyword>
<dbReference type="SUPFAM" id="SSF55486">
    <property type="entry name" value="Metalloproteases ('zincins'), catalytic domain"/>
    <property type="match status" value="1"/>
</dbReference>
<evidence type="ECO:0000313" key="8">
    <source>
        <dbReference type="EMBL" id="BDS13729.1"/>
    </source>
</evidence>
<evidence type="ECO:0000256" key="4">
    <source>
        <dbReference type="ARBA" id="ARBA00022759"/>
    </source>
</evidence>
<keyword evidence="4 7" id="KW-0255">Endonuclease</keyword>
<keyword evidence="3 7" id="KW-0479">Metal-binding</keyword>
<feature type="binding site" evidence="7">
    <location>
        <position position="110"/>
    </location>
    <ligand>
        <name>Zn(2+)</name>
        <dbReference type="ChEBI" id="CHEBI:29105"/>
        <note>catalytic</note>
    </ligand>
</feature>
<comment type="subcellular location">
    <subcellularLocation>
        <location evidence="7">Cytoplasm</location>
    </subcellularLocation>
</comment>
<dbReference type="InterPro" id="IPR002036">
    <property type="entry name" value="YbeY"/>
</dbReference>
<evidence type="ECO:0000256" key="2">
    <source>
        <dbReference type="ARBA" id="ARBA00022722"/>
    </source>
</evidence>
<dbReference type="AlphaFoldDB" id="A0A915YIP6"/>
<evidence type="ECO:0000256" key="3">
    <source>
        <dbReference type="ARBA" id="ARBA00022723"/>
    </source>
</evidence>
<keyword evidence="9" id="KW-1185">Reference proteome</keyword>
<evidence type="ECO:0000256" key="7">
    <source>
        <dbReference type="HAMAP-Rule" id="MF_00009"/>
    </source>
</evidence>
<dbReference type="GO" id="GO:0004222">
    <property type="term" value="F:metalloendopeptidase activity"/>
    <property type="evidence" value="ECO:0007669"/>
    <property type="project" value="InterPro"/>
</dbReference>
<dbReference type="Proteomes" id="UP001060919">
    <property type="component" value="Chromosome"/>
</dbReference>
<dbReference type="Gene3D" id="3.40.390.30">
    <property type="entry name" value="Metalloproteases ('zincins'), catalytic domain"/>
    <property type="match status" value="1"/>
</dbReference>
<organism evidence="8 9">
    <name type="scientific">Aureispira anguillae</name>
    <dbReference type="NCBI Taxonomy" id="2864201"/>
    <lineage>
        <taxon>Bacteria</taxon>
        <taxon>Pseudomonadati</taxon>
        <taxon>Bacteroidota</taxon>
        <taxon>Saprospiria</taxon>
        <taxon>Saprospirales</taxon>
        <taxon>Saprospiraceae</taxon>
        <taxon>Aureispira</taxon>
    </lineage>
</organism>
<feature type="binding site" evidence="7">
    <location>
        <position position="106"/>
    </location>
    <ligand>
        <name>Zn(2+)</name>
        <dbReference type="ChEBI" id="CHEBI:29105"/>
        <note>catalytic</note>
    </ligand>
</feature>
<dbReference type="GO" id="GO:0008270">
    <property type="term" value="F:zinc ion binding"/>
    <property type="evidence" value="ECO:0007669"/>
    <property type="project" value="UniProtKB-UniRule"/>
</dbReference>
<evidence type="ECO:0000256" key="5">
    <source>
        <dbReference type="ARBA" id="ARBA00022801"/>
    </source>
</evidence>
<comment type="function">
    <text evidence="7">Single strand-specific metallo-endoribonuclease involved in late-stage 70S ribosome quality control and in maturation of the 3' terminus of the 16S rRNA.</text>
</comment>
<dbReference type="PROSITE" id="PS01306">
    <property type="entry name" value="UPF0054"/>
    <property type="match status" value="1"/>
</dbReference>
<dbReference type="InterPro" id="IPR020549">
    <property type="entry name" value="YbeY_CS"/>
</dbReference>
<reference evidence="8" key="1">
    <citation type="submission" date="2022-09" db="EMBL/GenBank/DDBJ databases">
        <title>Aureispira anguillicida sp. nov., isolated from Leptocephalus of Japanese eel Anguilla japonica.</title>
        <authorList>
            <person name="Yuasa K."/>
            <person name="Mekata T."/>
            <person name="Ikunari K."/>
        </authorList>
    </citation>
    <scope>NUCLEOTIDE SEQUENCE</scope>
    <source>
        <strain evidence="8">EL160426</strain>
    </source>
</reference>
<protein>
    <recommendedName>
        <fullName evidence="7">Endoribonuclease YbeY</fullName>
        <ecNumber evidence="7">3.1.-.-</ecNumber>
    </recommendedName>
</protein>
<comment type="similarity">
    <text evidence="1 7">Belongs to the endoribonuclease YbeY family.</text>
</comment>
<dbReference type="InterPro" id="IPR023091">
    <property type="entry name" value="MetalPrtase_cat_dom_sf_prd"/>
</dbReference>
<name>A0A915YIP6_9BACT</name>
<dbReference type="HAMAP" id="MF_00009">
    <property type="entry name" value="Endoribonucl_YbeY"/>
    <property type="match status" value="1"/>
</dbReference>
<dbReference type="KEGG" id="aup:AsAng_0044700"/>
<dbReference type="RefSeq" id="WP_264788982.1">
    <property type="nucleotide sequence ID" value="NZ_AP026867.1"/>
</dbReference>
<dbReference type="NCBIfam" id="TIGR00043">
    <property type="entry name" value="rRNA maturation RNase YbeY"/>
    <property type="match status" value="1"/>
</dbReference>
<comment type="cofactor">
    <cofactor evidence="7">
        <name>Zn(2+)</name>
        <dbReference type="ChEBI" id="CHEBI:29105"/>
    </cofactor>
    <text evidence="7">Binds 1 zinc ion.</text>
</comment>
<evidence type="ECO:0000256" key="1">
    <source>
        <dbReference type="ARBA" id="ARBA00010875"/>
    </source>
</evidence>
<keyword evidence="7" id="KW-0690">Ribosome biogenesis</keyword>